<dbReference type="eggNOG" id="ENOG502SNHU">
    <property type="taxonomic scope" value="Eukaryota"/>
</dbReference>
<reference evidence="3" key="1">
    <citation type="journal article" date="2013" name="Nat. Genet.">
        <title>The Capsella rubella genome and the genomic consequences of rapid mating system evolution.</title>
        <authorList>
            <person name="Slotte T."/>
            <person name="Hazzouri K.M."/>
            <person name="Agren J.A."/>
            <person name="Koenig D."/>
            <person name="Maumus F."/>
            <person name="Guo Y.L."/>
            <person name="Steige K."/>
            <person name="Platts A.E."/>
            <person name="Escobar J.S."/>
            <person name="Newman L.K."/>
            <person name="Wang W."/>
            <person name="Mandakova T."/>
            <person name="Vello E."/>
            <person name="Smith L.M."/>
            <person name="Henz S.R."/>
            <person name="Steffen J."/>
            <person name="Takuno S."/>
            <person name="Brandvain Y."/>
            <person name="Coop G."/>
            <person name="Andolfatto P."/>
            <person name="Hu T.T."/>
            <person name="Blanchette M."/>
            <person name="Clark R.M."/>
            <person name="Quesneville H."/>
            <person name="Nordborg M."/>
            <person name="Gaut B.S."/>
            <person name="Lysak M.A."/>
            <person name="Jenkins J."/>
            <person name="Grimwood J."/>
            <person name="Chapman J."/>
            <person name="Prochnik S."/>
            <person name="Shu S."/>
            <person name="Rokhsar D."/>
            <person name="Schmutz J."/>
            <person name="Weigel D."/>
            <person name="Wright S.I."/>
        </authorList>
    </citation>
    <scope>NUCLEOTIDE SEQUENCE [LARGE SCALE GENOMIC DNA]</scope>
    <source>
        <strain evidence="3">cv. Monte Gargano</strain>
    </source>
</reference>
<feature type="domain" description="F-box associated beta-propeller type 3" evidence="1">
    <location>
        <begin position="20"/>
        <end position="339"/>
    </location>
</feature>
<evidence type="ECO:0000313" key="2">
    <source>
        <dbReference type="EMBL" id="EOA26132.1"/>
    </source>
</evidence>
<dbReference type="KEGG" id="crb:17885228"/>
<dbReference type="NCBIfam" id="TIGR01640">
    <property type="entry name" value="F_box_assoc_1"/>
    <property type="match status" value="1"/>
</dbReference>
<sequence>MLSSPYFKKLFLTRSSAKPRLLFAIEEGGVWRIFTLPQLENPYEESTSVAAAEFHVKFSPNYIDIYHDHDHDAMRRNFSCGYAAGLFYIHGTLPYQGRPMICNPITGRYAILPYLYYYSMTPIFFGFDPIEKQYKALATNPFRPARHKFQTIGAGDMTWREVKCSLPHDTHHSKEICIDGVLYYLGDRINFIDDHVVTSEFMIVCFDLRSERFTFIGVEWVGELINYKGKLAMICLGDEYHAMDELHMWVLDDVEKHEWSKYVYTFTDDLLFRGYFCVVGATTSGEVVFSSILNYKPKQEPFYVFYFNPERNTLRRVEIKGLGEAVENSCTVFTFVNHVEDLDVNELLKSVHPPLTKPEYVEESGSESD</sequence>
<dbReference type="OrthoDB" id="1066984at2759"/>
<dbReference type="InterPro" id="IPR011043">
    <property type="entry name" value="Gal_Oxase/kelch_b-propeller"/>
</dbReference>
<dbReference type="InterPro" id="IPR013187">
    <property type="entry name" value="F-box-assoc_dom_typ3"/>
</dbReference>
<dbReference type="Pfam" id="PF08268">
    <property type="entry name" value="FBA_3"/>
    <property type="match status" value="1"/>
</dbReference>
<dbReference type="EMBL" id="KB870809">
    <property type="protein sequence ID" value="EOA26132.1"/>
    <property type="molecule type" value="Genomic_DNA"/>
</dbReference>
<organism evidence="2 3">
    <name type="scientific">Capsella rubella</name>
    <dbReference type="NCBI Taxonomy" id="81985"/>
    <lineage>
        <taxon>Eukaryota</taxon>
        <taxon>Viridiplantae</taxon>
        <taxon>Streptophyta</taxon>
        <taxon>Embryophyta</taxon>
        <taxon>Tracheophyta</taxon>
        <taxon>Spermatophyta</taxon>
        <taxon>Magnoliopsida</taxon>
        <taxon>eudicotyledons</taxon>
        <taxon>Gunneridae</taxon>
        <taxon>Pentapetalae</taxon>
        <taxon>rosids</taxon>
        <taxon>malvids</taxon>
        <taxon>Brassicales</taxon>
        <taxon>Brassicaceae</taxon>
        <taxon>Camelineae</taxon>
        <taxon>Capsella</taxon>
    </lineage>
</organism>
<accession>R0FTF4</accession>
<keyword evidence="3" id="KW-1185">Reference proteome</keyword>
<evidence type="ECO:0000313" key="3">
    <source>
        <dbReference type="Proteomes" id="UP000029121"/>
    </source>
</evidence>
<name>R0FTF4_9BRAS</name>
<evidence type="ECO:0000259" key="1">
    <source>
        <dbReference type="Pfam" id="PF08268"/>
    </source>
</evidence>
<gene>
    <name evidence="2" type="ORF">CARUB_v10019558mg</name>
</gene>
<dbReference type="PANTHER" id="PTHR31111">
    <property type="entry name" value="BNAA05G37150D PROTEIN-RELATED"/>
    <property type="match status" value="1"/>
</dbReference>
<dbReference type="InterPro" id="IPR017451">
    <property type="entry name" value="F-box-assoc_interact_dom"/>
</dbReference>
<proteinExistence type="predicted"/>
<dbReference type="AlphaFoldDB" id="R0FTF4"/>
<dbReference type="PANTHER" id="PTHR31111:SF130">
    <property type="entry name" value="F-BOX ASSOCIATED UBIQUITINATION EFFECTOR FAMILY PROTEIN"/>
    <property type="match status" value="1"/>
</dbReference>
<dbReference type="Proteomes" id="UP000029121">
    <property type="component" value="Unassembled WGS sequence"/>
</dbReference>
<protein>
    <recommendedName>
        <fullName evidence="1">F-box associated beta-propeller type 3 domain-containing protein</fullName>
    </recommendedName>
</protein>
<dbReference type="SUPFAM" id="SSF50965">
    <property type="entry name" value="Galactose oxidase, central domain"/>
    <property type="match status" value="1"/>
</dbReference>